<dbReference type="CDD" id="cd00130">
    <property type="entry name" value="PAS"/>
    <property type="match status" value="1"/>
</dbReference>
<keyword evidence="3" id="KW-0067">ATP-binding</keyword>
<evidence type="ECO:0000313" key="14">
    <source>
        <dbReference type="Proteomes" id="UP000186469"/>
    </source>
</evidence>
<dbReference type="NCBIfam" id="TIGR00229">
    <property type="entry name" value="sensory_box"/>
    <property type="match status" value="1"/>
</dbReference>
<evidence type="ECO:0000256" key="5">
    <source>
        <dbReference type="ARBA" id="ARBA00023125"/>
    </source>
</evidence>
<reference evidence="13 14" key="1">
    <citation type="submission" date="2016-12" db="EMBL/GenBank/DDBJ databases">
        <authorList>
            <person name="Song W.-J."/>
            <person name="Kurnit D.M."/>
        </authorList>
    </citation>
    <scope>NUCLEOTIDE SEQUENCE [LARGE SCALE GENOMIC DNA]</scope>
    <source>
        <strain evidence="13 14">DSM 11393</strain>
    </source>
</reference>
<evidence type="ECO:0000259" key="10">
    <source>
        <dbReference type="PROSITE" id="PS50112"/>
    </source>
</evidence>
<dbReference type="Gene3D" id="3.10.580.10">
    <property type="entry name" value="CBS-domain"/>
    <property type="match status" value="1"/>
</dbReference>
<dbReference type="PROSITE" id="PS50045">
    <property type="entry name" value="SIGMA54_INTERACT_4"/>
    <property type="match status" value="1"/>
</dbReference>
<keyword evidence="1" id="KW-0547">Nucleotide-binding</keyword>
<dbReference type="InterPro" id="IPR030828">
    <property type="entry name" value="HTH_TyrR"/>
</dbReference>
<evidence type="ECO:0000256" key="4">
    <source>
        <dbReference type="ARBA" id="ARBA00023015"/>
    </source>
</evidence>
<evidence type="ECO:0000313" key="13">
    <source>
        <dbReference type="EMBL" id="SHN51401.1"/>
    </source>
</evidence>
<dbReference type="GO" id="GO:0006355">
    <property type="term" value="P:regulation of DNA-templated transcription"/>
    <property type="evidence" value="ECO:0007669"/>
    <property type="project" value="InterPro"/>
</dbReference>
<evidence type="ECO:0000259" key="12">
    <source>
        <dbReference type="PROSITE" id="PS51371"/>
    </source>
</evidence>
<dbReference type="InterPro" id="IPR046342">
    <property type="entry name" value="CBS_dom_sf"/>
</dbReference>
<dbReference type="InterPro" id="IPR002078">
    <property type="entry name" value="Sigma_54_int"/>
</dbReference>
<dbReference type="OrthoDB" id="9763792at2"/>
<dbReference type="EMBL" id="FRDI01000002">
    <property type="protein sequence ID" value="SHN51401.1"/>
    <property type="molecule type" value="Genomic_DNA"/>
</dbReference>
<dbReference type="SUPFAM" id="SSF46689">
    <property type="entry name" value="Homeodomain-like"/>
    <property type="match status" value="1"/>
</dbReference>
<dbReference type="GO" id="GO:0005524">
    <property type="term" value="F:ATP binding"/>
    <property type="evidence" value="ECO:0007669"/>
    <property type="project" value="UniProtKB-KW"/>
</dbReference>
<dbReference type="PROSITE" id="PS51371">
    <property type="entry name" value="CBS"/>
    <property type="match status" value="1"/>
</dbReference>
<dbReference type="PROSITE" id="PS00676">
    <property type="entry name" value="SIGMA54_INTERACT_2"/>
    <property type="match status" value="1"/>
</dbReference>
<dbReference type="InterPro" id="IPR027417">
    <property type="entry name" value="P-loop_NTPase"/>
</dbReference>
<feature type="domain" description="Sigma-54 factor interaction" evidence="9">
    <location>
        <begin position="387"/>
        <end position="616"/>
    </location>
</feature>
<dbReference type="PROSITE" id="PS00688">
    <property type="entry name" value="SIGMA54_INTERACT_3"/>
    <property type="match status" value="1"/>
</dbReference>
<dbReference type="SUPFAM" id="SSF55785">
    <property type="entry name" value="PYP-like sensor domain (PAS domain)"/>
    <property type="match status" value="1"/>
</dbReference>
<evidence type="ECO:0000259" key="9">
    <source>
        <dbReference type="PROSITE" id="PS50045"/>
    </source>
</evidence>
<feature type="domain" description="PAC" evidence="11">
    <location>
        <begin position="311"/>
        <end position="362"/>
    </location>
</feature>
<dbReference type="InterPro" id="IPR035965">
    <property type="entry name" value="PAS-like_dom_sf"/>
</dbReference>
<evidence type="ECO:0000259" key="11">
    <source>
        <dbReference type="PROSITE" id="PS50113"/>
    </source>
</evidence>
<dbReference type="SMART" id="SM00116">
    <property type="entry name" value="CBS"/>
    <property type="match status" value="1"/>
</dbReference>
<evidence type="ECO:0000256" key="7">
    <source>
        <dbReference type="ARBA" id="ARBA00029500"/>
    </source>
</evidence>
<evidence type="ECO:0000256" key="8">
    <source>
        <dbReference type="PROSITE-ProRule" id="PRU00703"/>
    </source>
</evidence>
<keyword evidence="4" id="KW-0805">Transcription regulation</keyword>
<accession>A0A1M7RYY7</accession>
<keyword evidence="2" id="KW-0058">Aromatic hydrocarbons catabolism</keyword>
<keyword evidence="5" id="KW-0238">DNA-binding</keyword>
<dbReference type="InterPro" id="IPR000644">
    <property type="entry name" value="CBS_dom"/>
</dbReference>
<sequence>MNARDIMQAPLKTLNEKTTMREAVAFFRKENVCGVQVVNKQGVFLGILSRDDVYAALASGRVEIDNDITCNIRYMICSVHPDTSIDSLKKYGSSFLTVIENGQILGGIDLMSIKAITKELTPYEQPPENISSHILQNLPDATFIVDDSWNIKWFNAMAGILCFGNSDFIIGKSLYTLFEESGFTLETEKNDKKAIIIASRDDTRFIIITLPVNNGQKTDHIIFMRNVQYDILNTQEVNKWRILSKERDAIIDSSFDGLFITDDQGRVLRLNSAYERITGITAADVLGKKMSELVSDNTYDESVTMKVLKSKKRETILQKIRGSKSIVVTGNPIFDDNGNIWRVLTNVRDVTELRSLQKELERMAAVQRQYQKEINTLRYSMNATPDIIISSAKMREVYNQAIQLAQVDSSVLITGESGVGKEVVSGIIHQNSHRRNAPFIKISCATIPEQLLESELFGYMPGAFTGALRNGKQGLFELANNGTLLLDEVGELPTTLQVKLLRVLQERVVTPLGGVRSVPVDVRIIAATNQNLEEMIKTKLFRTDLFYRLNVVPLVIPPLRERREDIFDFIYYFLNRYNKKYGFNKHIDPDALSPLISAKWPGNVRQLSNTIERAVVMTNNNIITQEDILKIMHDSQSKEELASFTTPKTLQEIVETAEKTALINALQAHKNTRATAKALGINQSTVVRKAKYYGIPLNTNS</sequence>
<keyword evidence="14" id="KW-1185">Reference proteome</keyword>
<evidence type="ECO:0000256" key="6">
    <source>
        <dbReference type="ARBA" id="ARBA00023163"/>
    </source>
</evidence>
<dbReference type="STRING" id="1121455.SAMN02745728_00346"/>
<dbReference type="CDD" id="cd00009">
    <property type="entry name" value="AAA"/>
    <property type="match status" value="1"/>
</dbReference>
<dbReference type="Gene3D" id="3.40.50.300">
    <property type="entry name" value="P-loop containing nucleotide triphosphate hydrolases"/>
    <property type="match status" value="1"/>
</dbReference>
<proteinExistence type="predicted"/>
<dbReference type="AlphaFoldDB" id="A0A1M7RYY7"/>
<gene>
    <name evidence="13" type="ORF">SAMN02745728_00346</name>
</gene>
<name>A0A1M7RYY7_9BACT</name>
<evidence type="ECO:0000256" key="2">
    <source>
        <dbReference type="ARBA" id="ARBA00022797"/>
    </source>
</evidence>
<dbReference type="SUPFAM" id="SSF52540">
    <property type="entry name" value="P-loop containing nucleoside triphosphate hydrolases"/>
    <property type="match status" value="1"/>
</dbReference>
<dbReference type="SMART" id="SM00091">
    <property type="entry name" value="PAS"/>
    <property type="match status" value="2"/>
</dbReference>
<dbReference type="InterPro" id="IPR000700">
    <property type="entry name" value="PAS-assoc_C"/>
</dbReference>
<dbReference type="InterPro" id="IPR025943">
    <property type="entry name" value="Sigma_54_int_dom_ATP-bd_2"/>
</dbReference>
<dbReference type="Pfam" id="PF00158">
    <property type="entry name" value="Sigma54_activat"/>
    <property type="match status" value="1"/>
</dbReference>
<dbReference type="InterPro" id="IPR013767">
    <property type="entry name" value="PAS_fold"/>
</dbReference>
<dbReference type="PROSITE" id="PS00675">
    <property type="entry name" value="SIGMA54_INTERACT_1"/>
    <property type="match status" value="1"/>
</dbReference>
<dbReference type="FunFam" id="3.40.50.300:FF:000006">
    <property type="entry name" value="DNA-binding transcriptional regulator NtrC"/>
    <property type="match status" value="1"/>
</dbReference>
<dbReference type="RefSeq" id="WP_072695856.1">
    <property type="nucleotide sequence ID" value="NZ_FRDI01000002.1"/>
</dbReference>
<dbReference type="PANTHER" id="PTHR32071:SF57">
    <property type="entry name" value="C4-DICARBOXYLATE TRANSPORT TRANSCRIPTIONAL REGULATORY PROTEIN DCTD"/>
    <property type="match status" value="1"/>
</dbReference>
<dbReference type="Pfam" id="PF18024">
    <property type="entry name" value="HTH_50"/>
    <property type="match status" value="1"/>
</dbReference>
<keyword evidence="8" id="KW-0129">CBS domain</keyword>
<organism evidence="13 14">
    <name type="scientific">Desulfovibrio litoralis DSM 11393</name>
    <dbReference type="NCBI Taxonomy" id="1121455"/>
    <lineage>
        <taxon>Bacteria</taxon>
        <taxon>Pseudomonadati</taxon>
        <taxon>Thermodesulfobacteriota</taxon>
        <taxon>Desulfovibrionia</taxon>
        <taxon>Desulfovibrionales</taxon>
        <taxon>Desulfovibrionaceae</taxon>
        <taxon>Desulfovibrio</taxon>
    </lineage>
</organism>
<evidence type="ECO:0000256" key="1">
    <source>
        <dbReference type="ARBA" id="ARBA00022741"/>
    </source>
</evidence>
<dbReference type="SUPFAM" id="SSF54631">
    <property type="entry name" value="CBS-domain pair"/>
    <property type="match status" value="1"/>
</dbReference>
<dbReference type="InterPro" id="IPR003593">
    <property type="entry name" value="AAA+_ATPase"/>
</dbReference>
<feature type="domain" description="CBS" evidence="12">
    <location>
        <begin position="7"/>
        <end position="64"/>
    </location>
</feature>
<feature type="domain" description="PAS" evidence="10">
    <location>
        <begin position="243"/>
        <end position="294"/>
    </location>
</feature>
<dbReference type="InterPro" id="IPR009057">
    <property type="entry name" value="Homeodomain-like_sf"/>
</dbReference>
<dbReference type="PROSITE" id="PS50112">
    <property type="entry name" value="PAS"/>
    <property type="match status" value="1"/>
</dbReference>
<dbReference type="InterPro" id="IPR000014">
    <property type="entry name" value="PAS"/>
</dbReference>
<dbReference type="Gene3D" id="1.10.10.60">
    <property type="entry name" value="Homeodomain-like"/>
    <property type="match status" value="1"/>
</dbReference>
<dbReference type="InterPro" id="IPR025662">
    <property type="entry name" value="Sigma_54_int_dom_ATP-bd_1"/>
</dbReference>
<dbReference type="GO" id="GO:0003677">
    <property type="term" value="F:DNA binding"/>
    <property type="evidence" value="ECO:0007669"/>
    <property type="project" value="UniProtKB-KW"/>
</dbReference>
<dbReference type="Pfam" id="PF00989">
    <property type="entry name" value="PAS"/>
    <property type="match status" value="1"/>
</dbReference>
<dbReference type="SMART" id="SM00382">
    <property type="entry name" value="AAA"/>
    <property type="match status" value="1"/>
</dbReference>
<dbReference type="InterPro" id="IPR058031">
    <property type="entry name" value="AAA_lid_NorR"/>
</dbReference>
<dbReference type="PROSITE" id="PS50113">
    <property type="entry name" value="PAC"/>
    <property type="match status" value="1"/>
</dbReference>
<dbReference type="PANTHER" id="PTHR32071">
    <property type="entry name" value="TRANSCRIPTIONAL REGULATORY PROTEIN"/>
    <property type="match status" value="1"/>
</dbReference>
<dbReference type="Pfam" id="PF00571">
    <property type="entry name" value="CBS"/>
    <property type="match status" value="1"/>
</dbReference>
<keyword evidence="6" id="KW-0804">Transcription</keyword>
<dbReference type="Proteomes" id="UP000186469">
    <property type="component" value="Unassembled WGS sequence"/>
</dbReference>
<dbReference type="Gene3D" id="1.10.8.60">
    <property type="match status" value="1"/>
</dbReference>
<dbReference type="Gene3D" id="3.30.450.20">
    <property type="entry name" value="PAS domain"/>
    <property type="match status" value="2"/>
</dbReference>
<evidence type="ECO:0000256" key="3">
    <source>
        <dbReference type="ARBA" id="ARBA00022840"/>
    </source>
</evidence>
<dbReference type="Pfam" id="PF25601">
    <property type="entry name" value="AAA_lid_14"/>
    <property type="match status" value="1"/>
</dbReference>
<dbReference type="InterPro" id="IPR025944">
    <property type="entry name" value="Sigma_54_int_dom_CS"/>
</dbReference>
<protein>
    <recommendedName>
        <fullName evidence="7">HTH-type transcriptional regulatory protein TyrR</fullName>
    </recommendedName>
</protein>